<keyword evidence="3 6" id="KW-0815">Transposition</keyword>
<evidence type="ECO:0000256" key="2">
    <source>
        <dbReference type="ARBA" id="ARBA00010961"/>
    </source>
</evidence>
<comment type="function">
    <text evidence="1 6">Required for the transposition of the insertion element.</text>
</comment>
<dbReference type="eggNOG" id="COG3328">
    <property type="taxonomic scope" value="Bacteria"/>
</dbReference>
<dbReference type="GO" id="GO:0004803">
    <property type="term" value="F:transposase activity"/>
    <property type="evidence" value="ECO:0007669"/>
    <property type="project" value="UniProtKB-UniRule"/>
</dbReference>
<dbReference type="PANTHER" id="PTHR33217">
    <property type="entry name" value="TRANSPOSASE FOR INSERTION SEQUENCE ELEMENT IS1081"/>
    <property type="match status" value="1"/>
</dbReference>
<evidence type="ECO:0000256" key="3">
    <source>
        <dbReference type="ARBA" id="ARBA00022578"/>
    </source>
</evidence>
<keyword evidence="6" id="KW-0814">Transposable element</keyword>
<evidence type="ECO:0000256" key="4">
    <source>
        <dbReference type="ARBA" id="ARBA00023125"/>
    </source>
</evidence>
<dbReference type="PANTHER" id="PTHR33217:SF7">
    <property type="entry name" value="TRANSPOSASE FOR INSERTION SEQUENCE ELEMENT IS1081"/>
    <property type="match status" value="1"/>
</dbReference>
<proteinExistence type="inferred from homology"/>
<dbReference type="EMBL" id="CP000431">
    <property type="protein sequence ID" value="ABG95036.1"/>
    <property type="molecule type" value="Genomic_DNA"/>
</dbReference>
<dbReference type="GO" id="GO:0003677">
    <property type="term" value="F:DNA binding"/>
    <property type="evidence" value="ECO:0007669"/>
    <property type="project" value="UniProtKB-UniRule"/>
</dbReference>
<keyword evidence="5 6" id="KW-0233">DNA recombination</keyword>
<dbReference type="AlphaFoldDB" id="Q0SBQ0"/>
<evidence type="ECO:0000256" key="6">
    <source>
        <dbReference type="RuleBase" id="RU365089"/>
    </source>
</evidence>
<evidence type="ECO:0000256" key="1">
    <source>
        <dbReference type="ARBA" id="ARBA00002190"/>
    </source>
</evidence>
<organism evidence="7 8">
    <name type="scientific">Rhodococcus jostii (strain RHA1)</name>
    <dbReference type="NCBI Taxonomy" id="101510"/>
    <lineage>
        <taxon>Bacteria</taxon>
        <taxon>Bacillati</taxon>
        <taxon>Actinomycetota</taxon>
        <taxon>Actinomycetes</taxon>
        <taxon>Mycobacteriales</taxon>
        <taxon>Nocardiaceae</taxon>
        <taxon>Rhodococcus</taxon>
    </lineage>
</organism>
<dbReference type="KEGG" id="rha:RHA1_ro03233"/>
<evidence type="ECO:0000256" key="5">
    <source>
        <dbReference type="ARBA" id="ARBA00023172"/>
    </source>
</evidence>
<dbReference type="Pfam" id="PF00872">
    <property type="entry name" value="Transposase_mut"/>
    <property type="match status" value="1"/>
</dbReference>
<reference evidence="8" key="1">
    <citation type="journal article" date="2006" name="Proc. Natl. Acad. Sci. U.S.A.">
        <title>The complete genome of Rhodococcus sp. RHA1 provides insights into a catabolic powerhouse.</title>
        <authorList>
            <person name="McLeod M.P."/>
            <person name="Warren R.L."/>
            <person name="Hsiao W.W.L."/>
            <person name="Araki N."/>
            <person name="Myhre M."/>
            <person name="Fernandes C."/>
            <person name="Miyazawa D."/>
            <person name="Wong W."/>
            <person name="Lillquist A.L."/>
            <person name="Wang D."/>
            <person name="Dosanjh M."/>
            <person name="Hara H."/>
            <person name="Petrescu A."/>
            <person name="Morin R.D."/>
            <person name="Yang G."/>
            <person name="Stott J.M."/>
            <person name="Schein J.E."/>
            <person name="Shin H."/>
            <person name="Smailus D."/>
            <person name="Siddiqui A.S."/>
            <person name="Marra M.A."/>
            <person name="Jones S.J.M."/>
            <person name="Holt R."/>
            <person name="Brinkman F.S.L."/>
            <person name="Miyauchi K."/>
            <person name="Fukuda M."/>
            <person name="Davies J.E."/>
            <person name="Mohn W.W."/>
            <person name="Eltis L.D."/>
        </authorList>
    </citation>
    <scope>NUCLEOTIDE SEQUENCE [LARGE SCALE GENOMIC DNA]</scope>
    <source>
        <strain evidence="8">RHA1</strain>
    </source>
</reference>
<protein>
    <recommendedName>
        <fullName evidence="6">Mutator family transposase</fullName>
    </recommendedName>
</protein>
<name>Q0SBQ0_RHOJR</name>
<accession>Q0SBQ0</accession>
<evidence type="ECO:0000313" key="8">
    <source>
        <dbReference type="Proteomes" id="UP000008710"/>
    </source>
</evidence>
<dbReference type="Proteomes" id="UP000008710">
    <property type="component" value="Chromosome"/>
</dbReference>
<gene>
    <name evidence="7" type="ordered locus">RHA1_ro03233</name>
</gene>
<evidence type="ECO:0000313" key="7">
    <source>
        <dbReference type="EMBL" id="ABG95036.1"/>
    </source>
</evidence>
<comment type="similarity">
    <text evidence="2 6">Belongs to the transposase mutator family.</text>
</comment>
<dbReference type="GO" id="GO:0006313">
    <property type="term" value="P:DNA transposition"/>
    <property type="evidence" value="ECO:0007669"/>
    <property type="project" value="UniProtKB-UniRule"/>
</dbReference>
<dbReference type="HOGENOM" id="CLU_036805_6_0_11"/>
<dbReference type="InterPro" id="IPR001207">
    <property type="entry name" value="Transposase_mutator"/>
</dbReference>
<keyword evidence="4 6" id="KW-0238">DNA-binding</keyword>
<sequence>MAVALARNLWAYVPKSHSDMVAAVFRTIFAQPDPATAAFTWDEVRDQLAGRFPEVGPLMDQAKSEVLAFSTFPRAHWSKIWSTNPLERVNKEIKRRARVVGIFPNEAAVIRLVGAVPADMHDEWQSGERRYLSEGSMALLDPSGDTGTIAAINRGE</sequence>